<feature type="transmembrane region" description="Helical" evidence="1">
    <location>
        <begin position="188"/>
        <end position="211"/>
    </location>
</feature>
<dbReference type="RefSeq" id="WP_157588895.1">
    <property type="nucleotide sequence ID" value="NZ_WPIN01000014.1"/>
</dbReference>
<proteinExistence type="predicted"/>
<feature type="transmembrane region" description="Helical" evidence="1">
    <location>
        <begin position="12"/>
        <end position="34"/>
    </location>
</feature>
<name>A0A7K1SJX5_9BACT</name>
<dbReference type="Proteomes" id="UP000436006">
    <property type="component" value="Unassembled WGS sequence"/>
</dbReference>
<keyword evidence="1" id="KW-0472">Membrane</keyword>
<dbReference type="EMBL" id="WPIN01000014">
    <property type="protein sequence ID" value="MVM34109.1"/>
    <property type="molecule type" value="Genomic_DNA"/>
</dbReference>
<gene>
    <name evidence="2" type="ORF">GO755_29015</name>
</gene>
<comment type="caution">
    <text evidence="2">The sequence shown here is derived from an EMBL/GenBank/DDBJ whole genome shotgun (WGS) entry which is preliminary data.</text>
</comment>
<organism evidence="2 3">
    <name type="scientific">Spirosoma arboris</name>
    <dbReference type="NCBI Taxonomy" id="2682092"/>
    <lineage>
        <taxon>Bacteria</taxon>
        <taxon>Pseudomonadati</taxon>
        <taxon>Bacteroidota</taxon>
        <taxon>Cytophagia</taxon>
        <taxon>Cytophagales</taxon>
        <taxon>Cytophagaceae</taxon>
        <taxon>Spirosoma</taxon>
    </lineage>
</organism>
<dbReference type="AlphaFoldDB" id="A0A7K1SJX5"/>
<keyword evidence="3" id="KW-1185">Reference proteome</keyword>
<protein>
    <submittedName>
        <fullName evidence="2">PepSY domain-containing protein</fullName>
    </submittedName>
</protein>
<keyword evidence="1" id="KW-1133">Transmembrane helix</keyword>
<dbReference type="Pfam" id="PF03929">
    <property type="entry name" value="PepSY_TM"/>
    <property type="match status" value="1"/>
</dbReference>
<evidence type="ECO:0000256" key="1">
    <source>
        <dbReference type="SAM" id="Phobius"/>
    </source>
</evidence>
<evidence type="ECO:0000313" key="3">
    <source>
        <dbReference type="Proteomes" id="UP000436006"/>
    </source>
</evidence>
<feature type="transmembrane region" description="Helical" evidence="1">
    <location>
        <begin position="339"/>
        <end position="360"/>
    </location>
</feature>
<reference evidence="2 3" key="1">
    <citation type="submission" date="2019-12" db="EMBL/GenBank/DDBJ databases">
        <title>Spirosoma sp. HMF4905 genome sequencing and assembly.</title>
        <authorList>
            <person name="Kang H."/>
            <person name="Cha I."/>
            <person name="Kim H."/>
            <person name="Joh K."/>
        </authorList>
    </citation>
    <scope>NUCLEOTIDE SEQUENCE [LARGE SCALE GENOMIC DNA]</scope>
    <source>
        <strain evidence="2 3">HMF4905</strain>
    </source>
</reference>
<keyword evidence="1" id="KW-0812">Transmembrane</keyword>
<dbReference type="PANTHER" id="PTHR34219">
    <property type="entry name" value="IRON-REGULATED INNER MEMBRANE PROTEIN-RELATED"/>
    <property type="match status" value="1"/>
</dbReference>
<dbReference type="InterPro" id="IPR005625">
    <property type="entry name" value="PepSY-ass_TM"/>
</dbReference>
<accession>A0A7K1SJX5</accession>
<feature type="transmembrane region" description="Helical" evidence="1">
    <location>
        <begin position="136"/>
        <end position="156"/>
    </location>
</feature>
<sequence>MILKKINAWLHLWLGLASGIVVFVVAVTGCILVFEQELKPLTQPWQNAERPAETIYLPPSMIQQKMKAVFPDKKTLSLWYQGHGRTVKVTLDSDSTVFVNPYTGAVAGIVDEEDFFRFVLEGHTSLWIDGEVGQHIVAWATLIFFVLLITGLILWWPKKWNKSTRDKSFKIKWKAKFKRVNYDLHNVLGFYSLIVALVITLTGLIMGFAWINKGVYWLASGGESPAPYRRGEYVSDTMQMPTRSRLASVDLAFKKGMDELAVYNKDVIIVSLPQKPTDAIYVCTDMDKGSWRDIYLDQYTLKQLPSTVIQIDQLNFADWLRRTNYAIHVGAIGNMPTKIIYFIASLICASLPITGFYVWWGRRGFGRRKKAKSASRNHSVRYEV</sequence>
<dbReference type="PROSITE" id="PS51257">
    <property type="entry name" value="PROKAR_LIPOPROTEIN"/>
    <property type="match status" value="1"/>
</dbReference>
<evidence type="ECO:0000313" key="2">
    <source>
        <dbReference type="EMBL" id="MVM34109.1"/>
    </source>
</evidence>
<dbReference type="PANTHER" id="PTHR34219:SF3">
    <property type="entry name" value="BLL7967 PROTEIN"/>
    <property type="match status" value="1"/>
</dbReference>